<evidence type="ECO:0000313" key="11">
    <source>
        <dbReference type="Proteomes" id="UP001174909"/>
    </source>
</evidence>
<keyword evidence="5" id="KW-0479">Metal-binding</keyword>
<dbReference type="InterPro" id="IPR032466">
    <property type="entry name" value="Metal_Hydrolase"/>
</dbReference>
<dbReference type="AlphaFoldDB" id="A0AA35WJN9"/>
<evidence type="ECO:0000256" key="3">
    <source>
        <dbReference type="ARBA" id="ARBA00011899"/>
    </source>
</evidence>
<feature type="domain" description="Amidohydrolase-related" evidence="9">
    <location>
        <begin position="76"/>
        <end position="435"/>
    </location>
</feature>
<dbReference type="SUPFAM" id="SSF51556">
    <property type="entry name" value="Metallo-dependent hydrolases"/>
    <property type="match status" value="1"/>
</dbReference>
<dbReference type="GO" id="GO:0019262">
    <property type="term" value="P:N-acetylneuraminate catabolic process"/>
    <property type="evidence" value="ECO:0007669"/>
    <property type="project" value="UniProtKB-ARBA"/>
</dbReference>
<evidence type="ECO:0000256" key="8">
    <source>
        <dbReference type="ARBA" id="ARBA00047647"/>
    </source>
</evidence>
<protein>
    <recommendedName>
        <fullName evidence="4">N-acetylglucosamine-6-phosphate deacetylase</fullName>
        <ecNumber evidence="3">3.5.1.25</ecNumber>
    </recommendedName>
</protein>
<dbReference type="Pfam" id="PF01979">
    <property type="entry name" value="Amidohydro_1"/>
    <property type="match status" value="1"/>
</dbReference>
<evidence type="ECO:0000256" key="4">
    <source>
        <dbReference type="ARBA" id="ARBA00018029"/>
    </source>
</evidence>
<evidence type="ECO:0000256" key="6">
    <source>
        <dbReference type="ARBA" id="ARBA00022801"/>
    </source>
</evidence>
<dbReference type="PANTHER" id="PTHR11113">
    <property type="entry name" value="N-ACETYLGLUCOSAMINE-6-PHOSPHATE DEACETYLASE"/>
    <property type="match status" value="1"/>
</dbReference>
<dbReference type="InterPro" id="IPR006680">
    <property type="entry name" value="Amidohydro-rel"/>
</dbReference>
<organism evidence="10 11">
    <name type="scientific">Geodia barretti</name>
    <name type="common">Barrett's horny sponge</name>
    <dbReference type="NCBI Taxonomy" id="519541"/>
    <lineage>
        <taxon>Eukaryota</taxon>
        <taxon>Metazoa</taxon>
        <taxon>Porifera</taxon>
        <taxon>Demospongiae</taxon>
        <taxon>Heteroscleromorpha</taxon>
        <taxon>Tetractinellida</taxon>
        <taxon>Astrophorina</taxon>
        <taxon>Geodiidae</taxon>
        <taxon>Geodia</taxon>
    </lineage>
</organism>
<dbReference type="InterPro" id="IPR011059">
    <property type="entry name" value="Metal-dep_hydrolase_composite"/>
</dbReference>
<comment type="cofactor">
    <cofactor evidence="1">
        <name>a divalent metal cation</name>
        <dbReference type="ChEBI" id="CHEBI:60240"/>
    </cofactor>
</comment>
<proteinExistence type="inferred from homology"/>
<evidence type="ECO:0000313" key="10">
    <source>
        <dbReference type="EMBL" id="CAI8019601.1"/>
    </source>
</evidence>
<reference evidence="10" key="1">
    <citation type="submission" date="2023-03" db="EMBL/GenBank/DDBJ databases">
        <authorList>
            <person name="Steffen K."/>
            <person name="Cardenas P."/>
        </authorList>
    </citation>
    <scope>NUCLEOTIDE SEQUENCE</scope>
</reference>
<comment type="caution">
    <text evidence="10">The sequence shown here is derived from an EMBL/GenBank/DDBJ whole genome shotgun (WGS) entry which is preliminary data.</text>
</comment>
<gene>
    <name evidence="10" type="ORF">GBAR_LOCUS11778</name>
</gene>
<dbReference type="GO" id="GO:0046872">
    <property type="term" value="F:metal ion binding"/>
    <property type="evidence" value="ECO:0007669"/>
    <property type="project" value="UniProtKB-KW"/>
</dbReference>
<evidence type="ECO:0000256" key="1">
    <source>
        <dbReference type="ARBA" id="ARBA00001968"/>
    </source>
</evidence>
<keyword evidence="11" id="KW-1185">Reference proteome</keyword>
<dbReference type="GO" id="GO:0008448">
    <property type="term" value="F:N-acetylglucosamine-6-phosphate deacetylase activity"/>
    <property type="evidence" value="ECO:0007669"/>
    <property type="project" value="UniProtKB-EC"/>
</dbReference>
<evidence type="ECO:0000256" key="2">
    <source>
        <dbReference type="ARBA" id="ARBA00010716"/>
    </source>
</evidence>
<dbReference type="Proteomes" id="UP001174909">
    <property type="component" value="Unassembled WGS sequence"/>
</dbReference>
<accession>A0AA35WJN9</accession>
<evidence type="ECO:0000259" key="9">
    <source>
        <dbReference type="Pfam" id="PF01979"/>
    </source>
</evidence>
<keyword evidence="7" id="KW-0119">Carbohydrate metabolism</keyword>
<evidence type="ECO:0000256" key="7">
    <source>
        <dbReference type="ARBA" id="ARBA00023277"/>
    </source>
</evidence>
<dbReference type="GO" id="GO:0106279">
    <property type="term" value="P:negative regulation of UDP-N-acetylglucosamine biosynthetic process"/>
    <property type="evidence" value="ECO:0007669"/>
    <property type="project" value="UniProtKB-ARBA"/>
</dbReference>
<evidence type="ECO:0000256" key="5">
    <source>
        <dbReference type="ARBA" id="ARBA00022723"/>
    </source>
</evidence>
<dbReference type="Gene3D" id="2.30.40.10">
    <property type="entry name" value="Urease, subunit C, domain 1"/>
    <property type="match status" value="1"/>
</dbReference>
<dbReference type="FunFam" id="3.20.20.140:FF:000023">
    <property type="entry name" value="N-acetylglucosamine-6-phosphate deacetylase"/>
    <property type="match status" value="1"/>
</dbReference>
<dbReference type="CDD" id="cd00854">
    <property type="entry name" value="NagA"/>
    <property type="match status" value="1"/>
</dbReference>
<comment type="similarity">
    <text evidence="2">Belongs to the metallo-dependent hydrolases superfamily. NagA family.</text>
</comment>
<dbReference type="PANTHER" id="PTHR11113:SF14">
    <property type="entry name" value="N-ACETYLGLUCOSAMINE-6-PHOSPHATE DEACETYLASE"/>
    <property type="match status" value="1"/>
</dbReference>
<dbReference type="InterPro" id="IPR003764">
    <property type="entry name" value="GlcNAc_6-P_deAcase"/>
</dbReference>
<name>A0AA35WJN9_GEOBA</name>
<comment type="catalytic activity">
    <reaction evidence="8">
        <text>N-acetyl-D-glucosamine 6-phosphate + H2O = D-glucosamine 6-phosphate + acetate</text>
        <dbReference type="Rhea" id="RHEA:22936"/>
        <dbReference type="ChEBI" id="CHEBI:15377"/>
        <dbReference type="ChEBI" id="CHEBI:30089"/>
        <dbReference type="ChEBI" id="CHEBI:57513"/>
        <dbReference type="ChEBI" id="CHEBI:58725"/>
        <dbReference type="EC" id="3.5.1.25"/>
    </reaction>
</comment>
<feature type="non-terminal residue" evidence="10">
    <location>
        <position position="1"/>
    </location>
</feature>
<sequence>FSKPKGTGAQLEGGGEGETMAEDGLITCYKGGLVLKGGSLVQKDIWVRAGRVVEPQELFFRDRRAPSFYFDCSNHIVAPGFIDVQINGGFGVDFSKLRPGGVAEGVASVARGLLEHGVTAFCPTIITSGADYYASILPEMRVSEGGSHGAAVLGVHVEGPFISREKKGAHPEQFIQSLLSPGAVVRTYGCLDNVRVVTLAPELEGAQHTIRWLSRKKGVVVSLGHSMADLTTAEHAVNSGASLITHLFNAMLPFHHRDPGIVGLLTSQSVGDAPVYYSLIVDGNHTHETVQRIAHKAHPEGLEFGSLPVKTCVVLVTDAMAGMGVRSGDVRGGQEESRFSLGEGGRVEVSGGAVRLAGTSTLAGSVATMDECVRHFRRATACTEAVALEAASLHPARVLGLEDSRGQLEKGARADIVVLDRDLNVQGTFIAGHPVWSLPGSRMHREQQRFSNLHT</sequence>
<keyword evidence="6" id="KW-0378">Hydrolase</keyword>
<dbReference type="GO" id="GO:0006046">
    <property type="term" value="P:N-acetylglucosamine catabolic process"/>
    <property type="evidence" value="ECO:0007669"/>
    <property type="project" value="TreeGrafter"/>
</dbReference>
<dbReference type="EMBL" id="CASHTH010001766">
    <property type="protein sequence ID" value="CAI8019601.1"/>
    <property type="molecule type" value="Genomic_DNA"/>
</dbReference>
<dbReference type="EC" id="3.5.1.25" evidence="3"/>
<dbReference type="SUPFAM" id="SSF51338">
    <property type="entry name" value="Composite domain of metallo-dependent hydrolases"/>
    <property type="match status" value="1"/>
</dbReference>
<dbReference type="Gene3D" id="3.20.20.140">
    <property type="entry name" value="Metal-dependent hydrolases"/>
    <property type="match status" value="1"/>
</dbReference>